<reference evidence="1 2" key="1">
    <citation type="submission" date="2024-07" db="EMBL/GenBank/DDBJ databases">
        <title>Section-level genome sequencing and comparative genomics of Aspergillus sections Usti and Cavernicolus.</title>
        <authorList>
            <consortium name="Lawrence Berkeley National Laboratory"/>
            <person name="Nybo J.L."/>
            <person name="Vesth T.C."/>
            <person name="Theobald S."/>
            <person name="Frisvad J.C."/>
            <person name="Larsen T.O."/>
            <person name="Kjaerboelling I."/>
            <person name="Rothschild-Mancinelli K."/>
            <person name="Lyhne E.K."/>
            <person name="Kogle M.E."/>
            <person name="Barry K."/>
            <person name="Clum A."/>
            <person name="Na H."/>
            <person name="Ledsgaard L."/>
            <person name="Lin J."/>
            <person name="Lipzen A."/>
            <person name="Kuo A."/>
            <person name="Riley R."/>
            <person name="Mondo S."/>
            <person name="Labutti K."/>
            <person name="Haridas S."/>
            <person name="Pangalinan J."/>
            <person name="Salamov A.A."/>
            <person name="Simmons B.A."/>
            <person name="Magnuson J.K."/>
            <person name="Chen J."/>
            <person name="Drula E."/>
            <person name="Henrissat B."/>
            <person name="Wiebenga A."/>
            <person name="Lubbers R.J."/>
            <person name="Gomes A.C."/>
            <person name="Makela M.R."/>
            <person name="Stajich J."/>
            <person name="Grigoriev I.V."/>
            <person name="Mortensen U.H."/>
            <person name="De Vries R.P."/>
            <person name="Baker S.E."/>
            <person name="Andersen M.R."/>
        </authorList>
    </citation>
    <scope>NUCLEOTIDE SEQUENCE [LARGE SCALE GENOMIC DNA]</scope>
    <source>
        <strain evidence="1 2">CBS 588.65</strain>
    </source>
</reference>
<protein>
    <submittedName>
        <fullName evidence="1">Uncharacterized protein</fullName>
    </submittedName>
</protein>
<gene>
    <name evidence="1" type="ORF">BJX63DRAFT_376761</name>
</gene>
<evidence type="ECO:0000313" key="2">
    <source>
        <dbReference type="Proteomes" id="UP001610334"/>
    </source>
</evidence>
<proteinExistence type="predicted"/>
<dbReference type="Proteomes" id="UP001610334">
    <property type="component" value="Unassembled WGS sequence"/>
</dbReference>
<comment type="caution">
    <text evidence="1">The sequence shown here is derived from an EMBL/GenBank/DDBJ whole genome shotgun (WGS) entry which is preliminary data.</text>
</comment>
<evidence type="ECO:0000313" key="1">
    <source>
        <dbReference type="EMBL" id="KAL2822521.1"/>
    </source>
</evidence>
<organism evidence="1 2">
    <name type="scientific">Aspergillus granulosus</name>
    <dbReference type="NCBI Taxonomy" id="176169"/>
    <lineage>
        <taxon>Eukaryota</taxon>
        <taxon>Fungi</taxon>
        <taxon>Dikarya</taxon>
        <taxon>Ascomycota</taxon>
        <taxon>Pezizomycotina</taxon>
        <taxon>Eurotiomycetes</taxon>
        <taxon>Eurotiomycetidae</taxon>
        <taxon>Eurotiales</taxon>
        <taxon>Aspergillaceae</taxon>
        <taxon>Aspergillus</taxon>
        <taxon>Aspergillus subgen. Nidulantes</taxon>
    </lineage>
</organism>
<dbReference type="EMBL" id="JBFXLT010000002">
    <property type="protein sequence ID" value="KAL2822521.1"/>
    <property type="molecule type" value="Genomic_DNA"/>
</dbReference>
<sequence>MIGTRPLITFHCGPSWRPDRDKLQLLVAGLPSPSKAGHSLPELHIDVRRRHKQVQAGMGIGPLLLSGVRHDFVDE</sequence>
<name>A0ABR4I4I7_9EURO</name>
<accession>A0ABR4I4I7</accession>
<keyword evidence="2" id="KW-1185">Reference proteome</keyword>